<dbReference type="GO" id="GO:0003677">
    <property type="term" value="F:DNA binding"/>
    <property type="evidence" value="ECO:0007669"/>
    <property type="project" value="InterPro"/>
</dbReference>
<name>A0A6N7VU51_9ACTO</name>
<dbReference type="Gene3D" id="1.10.260.40">
    <property type="entry name" value="lambda repressor-like DNA-binding domains"/>
    <property type="match status" value="1"/>
</dbReference>
<dbReference type="Pfam" id="PF01381">
    <property type="entry name" value="HTH_3"/>
    <property type="match status" value="1"/>
</dbReference>
<feature type="domain" description="HTH cro/C1-type" evidence="2">
    <location>
        <begin position="19"/>
        <end position="78"/>
    </location>
</feature>
<keyword evidence="4" id="KW-1185">Reference proteome</keyword>
<dbReference type="Proteomes" id="UP000470875">
    <property type="component" value="Unassembled WGS sequence"/>
</dbReference>
<evidence type="ECO:0000313" key="3">
    <source>
        <dbReference type="EMBL" id="MSS84500.1"/>
    </source>
</evidence>
<dbReference type="InterPro" id="IPR001387">
    <property type="entry name" value="Cro/C1-type_HTH"/>
</dbReference>
<evidence type="ECO:0000313" key="4">
    <source>
        <dbReference type="Proteomes" id="UP000470875"/>
    </source>
</evidence>
<evidence type="ECO:0000256" key="1">
    <source>
        <dbReference type="SAM" id="MobiDB-lite"/>
    </source>
</evidence>
<proteinExistence type="predicted"/>
<evidence type="ECO:0000259" key="2">
    <source>
        <dbReference type="PROSITE" id="PS50943"/>
    </source>
</evidence>
<comment type="caution">
    <text evidence="3">The sequence shown here is derived from an EMBL/GenBank/DDBJ whole genome shotgun (WGS) entry which is preliminary data.</text>
</comment>
<dbReference type="InterPro" id="IPR010982">
    <property type="entry name" value="Lambda_DNA-bd_dom_sf"/>
</dbReference>
<sequence>MANPPVNLGEHGQAFATNMRVVRKNLGIEMQDLAEQIRARGHAITRDQLIRIEAGQRRATVDDACEIARALKTKLIRLVVPSHLQLVPNRPLHGSFADHRPTRDIMGGKTDVA</sequence>
<dbReference type="CDD" id="cd00093">
    <property type="entry name" value="HTH_XRE"/>
    <property type="match status" value="1"/>
</dbReference>
<feature type="region of interest" description="Disordered" evidence="1">
    <location>
        <begin position="90"/>
        <end position="113"/>
    </location>
</feature>
<dbReference type="SUPFAM" id="SSF47413">
    <property type="entry name" value="lambda repressor-like DNA-binding domains"/>
    <property type="match status" value="1"/>
</dbReference>
<organism evidence="3 4">
    <name type="scientific">Scrofimicrobium canadense</name>
    <dbReference type="NCBI Taxonomy" id="2652290"/>
    <lineage>
        <taxon>Bacteria</taxon>
        <taxon>Bacillati</taxon>
        <taxon>Actinomycetota</taxon>
        <taxon>Actinomycetes</taxon>
        <taxon>Actinomycetales</taxon>
        <taxon>Actinomycetaceae</taxon>
        <taxon>Scrofimicrobium</taxon>
    </lineage>
</organism>
<protein>
    <submittedName>
        <fullName evidence="3">Helix-turn-helix transcriptional regulator</fullName>
    </submittedName>
</protein>
<dbReference type="EMBL" id="VULO01000007">
    <property type="protein sequence ID" value="MSS84500.1"/>
    <property type="molecule type" value="Genomic_DNA"/>
</dbReference>
<dbReference type="PROSITE" id="PS50943">
    <property type="entry name" value="HTH_CROC1"/>
    <property type="match status" value="1"/>
</dbReference>
<gene>
    <name evidence="3" type="ORF">FYJ24_06925</name>
</gene>
<accession>A0A6N7VU51</accession>
<reference evidence="3 4" key="1">
    <citation type="submission" date="2019-08" db="EMBL/GenBank/DDBJ databases">
        <title>In-depth cultivation of the pig gut microbiome towards novel bacterial diversity and tailored functional studies.</title>
        <authorList>
            <person name="Wylensek D."/>
            <person name="Hitch T.C.A."/>
            <person name="Clavel T."/>
        </authorList>
    </citation>
    <scope>NUCLEOTIDE SEQUENCE [LARGE SCALE GENOMIC DNA]</scope>
    <source>
        <strain evidence="3 4">WB03_NA08</strain>
    </source>
</reference>
<dbReference type="RefSeq" id="WP_154544905.1">
    <property type="nucleotide sequence ID" value="NZ_VULO01000007.1"/>
</dbReference>
<dbReference type="AlphaFoldDB" id="A0A6N7VU51"/>